<evidence type="ECO:0000256" key="1">
    <source>
        <dbReference type="SAM" id="MobiDB-lite"/>
    </source>
</evidence>
<feature type="compositionally biased region" description="Polar residues" evidence="1">
    <location>
        <begin position="38"/>
        <end position="56"/>
    </location>
</feature>
<protein>
    <submittedName>
        <fullName evidence="2">Uncharacterized protein</fullName>
    </submittedName>
</protein>
<accession>A0ABR2U801</accession>
<reference evidence="2 3" key="1">
    <citation type="journal article" date="2024" name="G3 (Bethesda)">
        <title>Genome assembly of Hibiscus sabdariffa L. provides insights into metabolisms of medicinal natural products.</title>
        <authorList>
            <person name="Kim T."/>
        </authorList>
    </citation>
    <scope>NUCLEOTIDE SEQUENCE [LARGE SCALE GENOMIC DNA]</scope>
    <source>
        <strain evidence="2">TK-2024</strain>
        <tissue evidence="2">Old leaves</tissue>
    </source>
</reference>
<evidence type="ECO:0000313" key="3">
    <source>
        <dbReference type="Proteomes" id="UP001396334"/>
    </source>
</evidence>
<dbReference type="Proteomes" id="UP001396334">
    <property type="component" value="Unassembled WGS sequence"/>
</dbReference>
<feature type="region of interest" description="Disordered" evidence="1">
    <location>
        <begin position="38"/>
        <end position="88"/>
    </location>
</feature>
<organism evidence="2 3">
    <name type="scientific">Hibiscus sabdariffa</name>
    <name type="common">roselle</name>
    <dbReference type="NCBI Taxonomy" id="183260"/>
    <lineage>
        <taxon>Eukaryota</taxon>
        <taxon>Viridiplantae</taxon>
        <taxon>Streptophyta</taxon>
        <taxon>Embryophyta</taxon>
        <taxon>Tracheophyta</taxon>
        <taxon>Spermatophyta</taxon>
        <taxon>Magnoliopsida</taxon>
        <taxon>eudicotyledons</taxon>
        <taxon>Gunneridae</taxon>
        <taxon>Pentapetalae</taxon>
        <taxon>rosids</taxon>
        <taxon>malvids</taxon>
        <taxon>Malvales</taxon>
        <taxon>Malvaceae</taxon>
        <taxon>Malvoideae</taxon>
        <taxon>Hibiscus</taxon>
    </lineage>
</organism>
<name>A0ABR2U801_9ROSI</name>
<feature type="region of interest" description="Disordered" evidence="1">
    <location>
        <begin position="107"/>
        <end position="151"/>
    </location>
</feature>
<proteinExistence type="predicted"/>
<comment type="caution">
    <text evidence="2">The sequence shown here is derived from an EMBL/GenBank/DDBJ whole genome shotgun (WGS) entry which is preliminary data.</text>
</comment>
<sequence>MQAEIKVFQQNLINFLCFQFPAATTYLNAQPEATAVANRSTATQPIPSTNPSAKSGNTEEVRFSSNDENDVFDWQSPRDHLQPIGPTPSKPVVAVPILSPAPTLANSAIADRPTLDSLARRKGKAPAGRTISRYAQSSPDEEEEFQRPAKR</sequence>
<dbReference type="EMBL" id="JBBPBN010000001">
    <property type="protein sequence ID" value="KAK9045840.1"/>
    <property type="molecule type" value="Genomic_DNA"/>
</dbReference>
<evidence type="ECO:0000313" key="2">
    <source>
        <dbReference type="EMBL" id="KAK9045840.1"/>
    </source>
</evidence>
<keyword evidence="3" id="KW-1185">Reference proteome</keyword>
<gene>
    <name evidence="2" type="ORF">V6N11_051745</name>
</gene>